<proteinExistence type="predicted"/>
<feature type="non-terminal residue" evidence="1">
    <location>
        <position position="53"/>
    </location>
</feature>
<dbReference type="EMBL" id="AMCI01001512">
    <property type="protein sequence ID" value="EJX05307.1"/>
    <property type="molecule type" value="Genomic_DNA"/>
</dbReference>
<accession>J9GD89</accession>
<organism evidence="1">
    <name type="scientific">gut metagenome</name>
    <dbReference type="NCBI Taxonomy" id="749906"/>
    <lineage>
        <taxon>unclassified sequences</taxon>
        <taxon>metagenomes</taxon>
        <taxon>organismal metagenomes</taxon>
    </lineage>
</organism>
<dbReference type="AlphaFoldDB" id="J9GD89"/>
<evidence type="ECO:0000313" key="1">
    <source>
        <dbReference type="EMBL" id="EJX05307.1"/>
    </source>
</evidence>
<sequence>MNKRYISVLLVALTVITSAQDVMTPSEISGCELLTLEQCRELALKHNKEIAVA</sequence>
<comment type="caution">
    <text evidence="1">The sequence shown here is derived from an EMBL/GenBank/DDBJ whole genome shotgun (WGS) entry which is preliminary data.</text>
</comment>
<name>J9GD89_9ZZZZ</name>
<gene>
    <name evidence="1" type="ORF">EVA_06586</name>
</gene>
<reference evidence="1" key="1">
    <citation type="journal article" date="2012" name="PLoS ONE">
        <title>Gene sets for utilization of primary and secondary nutrition supplies in the distal gut of endangered iberian lynx.</title>
        <authorList>
            <person name="Alcaide M."/>
            <person name="Messina E."/>
            <person name="Richter M."/>
            <person name="Bargiela R."/>
            <person name="Peplies J."/>
            <person name="Huws S.A."/>
            <person name="Newbold C.J."/>
            <person name="Golyshin P.N."/>
            <person name="Simon M.A."/>
            <person name="Lopez G."/>
            <person name="Yakimov M.M."/>
            <person name="Ferrer M."/>
        </authorList>
    </citation>
    <scope>NUCLEOTIDE SEQUENCE</scope>
</reference>
<protein>
    <submittedName>
        <fullName evidence="1">Secreted protein</fullName>
    </submittedName>
</protein>